<feature type="region of interest" description="Disordered" evidence="1">
    <location>
        <begin position="1"/>
        <end position="59"/>
    </location>
</feature>
<sequence>MQQQQPQPPHQGDQGNQAMAPELSVSKQPGHYGRPERFTAAASPPKDVTGRGEAYVPSSEPGYRLPHCWLWPASPTLAAQPPSTPPPAACTTPPPSANGTHPDLLPWADAVWGEAWRQLGRTGGPAGQSQVQEGKSQQCSARGRGVHPLVRLVLVTQPASASPHTAATMSAHPDTTPGPLLQTASGPRPEVPVLLGVDNGAGGRAAGDPDAEIPNAPPWLGSTLDSPVREQGSGQGQWVCQDRLGVWHEALGLRPGSALLVRPDGHVAWRWMAGGDGEGGAVDSSSSGSRVSHEGSSWAAGVLAAVLGSILTGRTE</sequence>
<feature type="compositionally biased region" description="Low complexity" evidence="1">
    <location>
        <begin position="1"/>
        <end position="17"/>
    </location>
</feature>
<evidence type="ECO:0000256" key="1">
    <source>
        <dbReference type="SAM" id="MobiDB-lite"/>
    </source>
</evidence>
<dbReference type="Proteomes" id="UP000485058">
    <property type="component" value="Unassembled WGS sequence"/>
</dbReference>
<evidence type="ECO:0000313" key="2">
    <source>
        <dbReference type="EMBL" id="GFH15077.1"/>
    </source>
</evidence>
<feature type="compositionally biased region" description="Polar residues" evidence="1">
    <location>
        <begin position="127"/>
        <end position="140"/>
    </location>
</feature>
<gene>
    <name evidence="2" type="ORF">HaLaN_11239</name>
</gene>
<dbReference type="AlphaFoldDB" id="A0A699YXS0"/>
<comment type="caution">
    <text evidence="2">The sequence shown here is derived from an EMBL/GenBank/DDBJ whole genome shotgun (WGS) entry which is preliminary data.</text>
</comment>
<organism evidence="2 3">
    <name type="scientific">Haematococcus lacustris</name>
    <name type="common">Green alga</name>
    <name type="synonym">Haematococcus pluvialis</name>
    <dbReference type="NCBI Taxonomy" id="44745"/>
    <lineage>
        <taxon>Eukaryota</taxon>
        <taxon>Viridiplantae</taxon>
        <taxon>Chlorophyta</taxon>
        <taxon>core chlorophytes</taxon>
        <taxon>Chlorophyceae</taxon>
        <taxon>CS clade</taxon>
        <taxon>Chlamydomonadales</taxon>
        <taxon>Haematococcaceae</taxon>
        <taxon>Haematococcus</taxon>
    </lineage>
</organism>
<feature type="region of interest" description="Disordered" evidence="1">
    <location>
        <begin position="119"/>
        <end position="143"/>
    </location>
</feature>
<keyword evidence="3" id="KW-1185">Reference proteome</keyword>
<dbReference type="EMBL" id="BLLF01000803">
    <property type="protein sequence ID" value="GFH15077.1"/>
    <property type="molecule type" value="Genomic_DNA"/>
</dbReference>
<dbReference type="Gene3D" id="3.40.30.120">
    <property type="match status" value="1"/>
</dbReference>
<name>A0A699YXS0_HAELA</name>
<reference evidence="2 3" key="1">
    <citation type="submission" date="2020-02" db="EMBL/GenBank/DDBJ databases">
        <title>Draft genome sequence of Haematococcus lacustris strain NIES-144.</title>
        <authorList>
            <person name="Morimoto D."/>
            <person name="Nakagawa S."/>
            <person name="Yoshida T."/>
            <person name="Sawayama S."/>
        </authorList>
    </citation>
    <scope>NUCLEOTIDE SEQUENCE [LARGE SCALE GENOMIC DNA]</scope>
    <source>
        <strain evidence="2 3">NIES-144</strain>
    </source>
</reference>
<accession>A0A699YXS0</accession>
<evidence type="ECO:0000313" key="3">
    <source>
        <dbReference type="Proteomes" id="UP000485058"/>
    </source>
</evidence>
<protein>
    <submittedName>
        <fullName evidence="2">Uncharacterized protein</fullName>
    </submittedName>
</protein>
<feature type="region of interest" description="Disordered" evidence="1">
    <location>
        <begin position="161"/>
        <end position="236"/>
    </location>
</feature>
<proteinExistence type="predicted"/>